<proteinExistence type="predicted"/>
<accession>A0A2J6RLT1</accession>
<keyword evidence="1" id="KW-0472">Membrane</keyword>
<evidence type="ECO:0000313" key="2">
    <source>
        <dbReference type="EMBL" id="PMD39484.1"/>
    </source>
</evidence>
<protein>
    <submittedName>
        <fullName evidence="2">Uncharacterized protein</fullName>
    </submittedName>
</protein>
<keyword evidence="1" id="KW-0812">Transmembrane</keyword>
<reference evidence="2 3" key="1">
    <citation type="submission" date="2016-04" db="EMBL/GenBank/DDBJ databases">
        <title>A degradative enzymes factory behind the ericoid mycorrhizal symbiosis.</title>
        <authorList>
            <consortium name="DOE Joint Genome Institute"/>
            <person name="Martino E."/>
            <person name="Morin E."/>
            <person name="Grelet G."/>
            <person name="Kuo A."/>
            <person name="Kohler A."/>
            <person name="Daghino S."/>
            <person name="Barry K."/>
            <person name="Choi C."/>
            <person name="Cichocki N."/>
            <person name="Clum A."/>
            <person name="Copeland A."/>
            <person name="Hainaut M."/>
            <person name="Haridas S."/>
            <person name="Labutti K."/>
            <person name="Lindquist E."/>
            <person name="Lipzen A."/>
            <person name="Khouja H.-R."/>
            <person name="Murat C."/>
            <person name="Ohm R."/>
            <person name="Olson A."/>
            <person name="Spatafora J."/>
            <person name="Veneault-Fourrey C."/>
            <person name="Henrissat B."/>
            <person name="Grigoriev I."/>
            <person name="Martin F."/>
            <person name="Perotto S."/>
        </authorList>
    </citation>
    <scope>NUCLEOTIDE SEQUENCE [LARGE SCALE GENOMIC DNA]</scope>
    <source>
        <strain evidence="2 3">F</strain>
    </source>
</reference>
<organism evidence="2 3">
    <name type="scientific">Hyaloscypha variabilis (strain UAMH 11265 / GT02V1 / F)</name>
    <name type="common">Meliniomyces variabilis</name>
    <dbReference type="NCBI Taxonomy" id="1149755"/>
    <lineage>
        <taxon>Eukaryota</taxon>
        <taxon>Fungi</taxon>
        <taxon>Dikarya</taxon>
        <taxon>Ascomycota</taxon>
        <taxon>Pezizomycotina</taxon>
        <taxon>Leotiomycetes</taxon>
        <taxon>Helotiales</taxon>
        <taxon>Hyaloscyphaceae</taxon>
        <taxon>Hyaloscypha</taxon>
        <taxon>Hyaloscypha variabilis</taxon>
    </lineage>
</organism>
<feature type="non-terminal residue" evidence="2">
    <location>
        <position position="1"/>
    </location>
</feature>
<evidence type="ECO:0000313" key="3">
    <source>
        <dbReference type="Proteomes" id="UP000235786"/>
    </source>
</evidence>
<name>A0A2J6RLT1_HYAVF</name>
<feature type="transmembrane region" description="Helical" evidence="1">
    <location>
        <begin position="68"/>
        <end position="93"/>
    </location>
</feature>
<keyword evidence="3" id="KW-1185">Reference proteome</keyword>
<sequence length="126" mass="13464">MFLNGISIIATTIIIPTHSFLSPTGAISSSSRIRIIESSSTSIPTNFAAPTSTTKTVSHPPSRLSIPIILGLSIVGLAVFCTFAFALLCCLHLRRPSFGRLQRSDSELFVLVCTPKELPSGKSFAQ</sequence>
<gene>
    <name evidence="2" type="ORF">L207DRAFT_512545</name>
</gene>
<keyword evidence="1" id="KW-1133">Transmembrane helix</keyword>
<dbReference type="EMBL" id="KZ613946">
    <property type="protein sequence ID" value="PMD39484.1"/>
    <property type="molecule type" value="Genomic_DNA"/>
</dbReference>
<evidence type="ECO:0000256" key="1">
    <source>
        <dbReference type="SAM" id="Phobius"/>
    </source>
</evidence>
<dbReference type="AlphaFoldDB" id="A0A2J6RLT1"/>
<dbReference type="Proteomes" id="UP000235786">
    <property type="component" value="Unassembled WGS sequence"/>
</dbReference>